<dbReference type="FunFam" id="2.60.40.1180:FF:000023">
    <property type="entry name" value="neutral alpha-glucosidase AB isoform X2"/>
    <property type="match status" value="1"/>
</dbReference>
<evidence type="ECO:0000256" key="7">
    <source>
        <dbReference type="ARBA" id="ARBA00023180"/>
    </source>
</evidence>
<evidence type="ECO:0000256" key="5">
    <source>
        <dbReference type="ARBA" id="ARBA00022801"/>
    </source>
</evidence>
<dbReference type="RefSeq" id="XP_013407547.1">
    <property type="nucleotide sequence ID" value="XM_013552093.1"/>
</dbReference>
<dbReference type="FunFam" id="3.20.20.80:FF:000039">
    <property type="entry name" value="Glucosidase, alpha neutral C"/>
    <property type="match status" value="1"/>
</dbReference>
<keyword evidence="8 10" id="KW-0326">Glycosidase</keyword>
<dbReference type="InterPro" id="IPR017853">
    <property type="entry name" value="GH"/>
</dbReference>
<dbReference type="OrthoDB" id="3237269at2759"/>
<dbReference type="GO" id="GO:0006491">
    <property type="term" value="P:N-glycan processing"/>
    <property type="evidence" value="ECO:0007669"/>
    <property type="project" value="TreeGrafter"/>
</dbReference>
<dbReference type="Pfam" id="PF13802">
    <property type="entry name" value="Gal_mutarotas_2"/>
    <property type="match status" value="1"/>
</dbReference>
<dbReference type="GO" id="GO:0005975">
    <property type="term" value="P:carbohydrate metabolic process"/>
    <property type="evidence" value="ECO:0007669"/>
    <property type="project" value="InterPro"/>
</dbReference>
<evidence type="ECO:0000256" key="8">
    <source>
        <dbReference type="ARBA" id="ARBA00023295"/>
    </source>
</evidence>
<dbReference type="GO" id="GO:0030246">
    <property type="term" value="F:carbohydrate binding"/>
    <property type="evidence" value="ECO:0007669"/>
    <property type="project" value="InterPro"/>
</dbReference>
<dbReference type="PANTHER" id="PTHR22762">
    <property type="entry name" value="ALPHA-GLUCOSIDASE"/>
    <property type="match status" value="1"/>
</dbReference>
<gene>
    <name evidence="16" type="primary">LOC106171652</name>
</gene>
<dbReference type="Pfam" id="PF21365">
    <property type="entry name" value="Glyco_hydro_31_3rd"/>
    <property type="match status" value="1"/>
</dbReference>
<evidence type="ECO:0000256" key="9">
    <source>
        <dbReference type="ARBA" id="ARBA00042895"/>
    </source>
</evidence>
<dbReference type="STRING" id="7574.A0A1S3JAX2"/>
<dbReference type="InterPro" id="IPR025887">
    <property type="entry name" value="Glyco_hydro_31_N_dom"/>
</dbReference>
<dbReference type="Pfam" id="PF01055">
    <property type="entry name" value="Glyco_hydro_31_2nd"/>
    <property type="match status" value="1"/>
</dbReference>
<evidence type="ECO:0000256" key="10">
    <source>
        <dbReference type="RuleBase" id="RU361185"/>
    </source>
</evidence>
<keyword evidence="4" id="KW-0732">Signal</keyword>
<dbReference type="SUPFAM" id="SSF74650">
    <property type="entry name" value="Galactose mutarotase-like"/>
    <property type="match status" value="1"/>
</dbReference>
<dbReference type="CDD" id="cd06603">
    <property type="entry name" value="GH31_GANC_GANAB_alpha"/>
    <property type="match status" value="1"/>
</dbReference>
<evidence type="ECO:0000256" key="2">
    <source>
        <dbReference type="ARBA" id="ARBA00004833"/>
    </source>
</evidence>
<reference evidence="16" key="1">
    <citation type="submission" date="2025-08" db="UniProtKB">
        <authorList>
            <consortium name="RefSeq"/>
        </authorList>
    </citation>
    <scope>IDENTIFICATION</scope>
    <source>
        <tissue evidence="16">Gonads</tissue>
    </source>
</reference>
<dbReference type="InterPro" id="IPR013780">
    <property type="entry name" value="Glyco_hydro_b"/>
</dbReference>
<dbReference type="InParanoid" id="A0A1S3JAX2"/>
<feature type="region of interest" description="Disordered" evidence="11">
    <location>
        <begin position="155"/>
        <end position="189"/>
    </location>
</feature>
<dbReference type="InterPro" id="IPR048395">
    <property type="entry name" value="Glyco_hydro_31_C"/>
</dbReference>
<dbReference type="CDD" id="cd14752">
    <property type="entry name" value="GH31_N"/>
    <property type="match status" value="1"/>
</dbReference>
<dbReference type="PANTHER" id="PTHR22762:SF54">
    <property type="entry name" value="BCDNA.GH04962"/>
    <property type="match status" value="1"/>
</dbReference>
<dbReference type="Gene3D" id="2.60.40.1760">
    <property type="entry name" value="glycosyl hydrolase (family 31)"/>
    <property type="match status" value="1"/>
</dbReference>
<evidence type="ECO:0000313" key="15">
    <source>
        <dbReference type="Proteomes" id="UP000085678"/>
    </source>
</evidence>
<proteinExistence type="inferred from homology"/>
<evidence type="ECO:0000259" key="14">
    <source>
        <dbReference type="Pfam" id="PF21365"/>
    </source>
</evidence>
<evidence type="ECO:0000313" key="16">
    <source>
        <dbReference type="RefSeq" id="XP_013407547.1"/>
    </source>
</evidence>
<dbReference type="InterPro" id="IPR000322">
    <property type="entry name" value="Glyco_hydro_31_TIM"/>
</dbReference>
<evidence type="ECO:0000256" key="6">
    <source>
        <dbReference type="ARBA" id="ARBA00022824"/>
    </source>
</evidence>
<dbReference type="GO" id="GO:0005783">
    <property type="term" value="C:endoplasmic reticulum"/>
    <property type="evidence" value="ECO:0007669"/>
    <property type="project" value="UniProtKB-SubCell"/>
</dbReference>
<accession>A0A1S3JAX2</accession>
<feature type="domain" description="Glycoside hydrolase family 31 N-terminal" evidence="13">
    <location>
        <begin position="53"/>
        <end position="296"/>
    </location>
</feature>
<dbReference type="KEGG" id="lak:106171652"/>
<dbReference type="GO" id="GO:0090599">
    <property type="term" value="F:alpha-glucosidase activity"/>
    <property type="evidence" value="ECO:0007669"/>
    <property type="project" value="UniProtKB-ARBA"/>
</dbReference>
<keyword evidence="7" id="KW-0325">Glycoprotein</keyword>
<evidence type="ECO:0000256" key="11">
    <source>
        <dbReference type="SAM" id="MobiDB-lite"/>
    </source>
</evidence>
<sequence length="912" mass="104332">MAKFRTCNDASFFRRQKYGLVLKYTACIGDAEIEDNVAKIPLNRDDGSDKLILQFRFYKNGAIRVTVDEAQPLRPRYSIPEGDVLEKNIEGYRITVVKQSASAMILKLYDSELSVVSQPFTAKISCAGQTVFSLNSYNFFRIECYRKKSYMSQQNVTGLQPGKRKASDSTEDEPPLKKSKSKDGSKNLKPTVELNQGLWEEDYQGVVDSKPYGPSSIGADVVFVGFQHLYGLPEHALRLSLDNTEMSSPIKLYNADHYGYAVGSTMSLYGNVPAVIAHSPDITVGFMWLNASETWVSISKETWVSISKQEKTRNERPQVMTHWVSESGVMDMFFMPGPSPWDIFKQYADLTGKSTLPPLFALGYHQCRWNYDDEADVRSVDARLEEQQIPYDVIWLDIEHTDGKRYFTWDKAKFPDPKALINDLARKGHKVVTIVDPHIKKDPDYYIFREGTEKGYFIKDFTGKDCVGECWPGDSCWLDYTNPEVRDYWASQFSLEKYQGSTLQLHIWNDMNEPSIFGNPDTTMTKDAVHYKGWEHRDLHNVYGMYQQMATYKGLLDRSSGKERPFVLSRSFFAGSQRWGAVWTGDNVASWEHLKLSMPMLMTLNLFGINLCGTDVGGFEGEPTAELLTRWYQTAAYQPFFREHSTKGSKRREPYLQPPEHLEAIRQAIYARYRLLPYWYTLFYEAEIHCRPVIRPLWVEFPKEEQTFTVEDCFMIGNALLVHPVTTAAAKSVEVYCPGEKELWYDVDSNLALNGGQRHEVAVTLKKTPVFQRGGTIIPRKAKIQLSSELMKDDPVILYIGLDSQGAACGTLYIDDGHSFDYKSGNYLYLEYSFKEDRIECRVNSCNYKPQSSVNKMYIVGMEKRPVSATLVQESASTELQLTYNSGTKCLTLPVMEVPVWKPWTIQLNYNS</sequence>
<evidence type="ECO:0000259" key="12">
    <source>
        <dbReference type="Pfam" id="PF01055"/>
    </source>
</evidence>
<dbReference type="Gene3D" id="2.60.40.1180">
    <property type="entry name" value="Golgi alpha-mannosidase II"/>
    <property type="match status" value="2"/>
</dbReference>
<dbReference type="AlphaFoldDB" id="A0A1S3JAX2"/>
<dbReference type="Gene3D" id="3.20.20.80">
    <property type="entry name" value="Glycosidases"/>
    <property type="match status" value="1"/>
</dbReference>
<comment type="subcellular location">
    <subcellularLocation>
        <location evidence="1">Endoplasmic reticulum</location>
    </subcellularLocation>
</comment>
<evidence type="ECO:0000256" key="4">
    <source>
        <dbReference type="ARBA" id="ARBA00022729"/>
    </source>
</evidence>
<keyword evidence="5 10" id="KW-0378">Hydrolase</keyword>
<comment type="similarity">
    <text evidence="3 10">Belongs to the glycosyl hydrolase 31 family.</text>
</comment>
<feature type="domain" description="Glycoside hydrolase family 31 TIM barrel" evidence="12">
    <location>
        <begin position="355"/>
        <end position="682"/>
    </location>
</feature>
<feature type="domain" description="Glycosyl hydrolase family 31 C-terminal" evidence="14">
    <location>
        <begin position="692"/>
        <end position="778"/>
    </location>
</feature>
<evidence type="ECO:0000259" key="13">
    <source>
        <dbReference type="Pfam" id="PF13802"/>
    </source>
</evidence>
<evidence type="ECO:0000256" key="3">
    <source>
        <dbReference type="ARBA" id="ARBA00007806"/>
    </source>
</evidence>
<dbReference type="SUPFAM" id="SSF51445">
    <property type="entry name" value="(Trans)glycosidases"/>
    <property type="match status" value="1"/>
</dbReference>
<evidence type="ECO:0000256" key="1">
    <source>
        <dbReference type="ARBA" id="ARBA00004240"/>
    </source>
</evidence>
<protein>
    <recommendedName>
        <fullName evidence="9">Glucosidase II subunit alpha</fullName>
    </recommendedName>
</protein>
<dbReference type="GeneID" id="106171652"/>
<dbReference type="InterPro" id="IPR011013">
    <property type="entry name" value="Gal_mutarotase_sf_dom"/>
</dbReference>
<name>A0A1S3JAX2_LINAN</name>
<organism evidence="15 16">
    <name type="scientific">Lingula anatina</name>
    <name type="common">Brachiopod</name>
    <name type="synonym">Lingula unguis</name>
    <dbReference type="NCBI Taxonomy" id="7574"/>
    <lineage>
        <taxon>Eukaryota</taxon>
        <taxon>Metazoa</taxon>
        <taxon>Spiralia</taxon>
        <taxon>Lophotrochozoa</taxon>
        <taxon>Brachiopoda</taxon>
        <taxon>Linguliformea</taxon>
        <taxon>Lingulata</taxon>
        <taxon>Lingulida</taxon>
        <taxon>Linguloidea</taxon>
        <taxon>Lingulidae</taxon>
        <taxon>Lingula</taxon>
    </lineage>
</organism>
<keyword evidence="15" id="KW-1185">Reference proteome</keyword>
<keyword evidence="6" id="KW-0256">Endoplasmic reticulum</keyword>
<dbReference type="Proteomes" id="UP000085678">
    <property type="component" value="Unplaced"/>
</dbReference>
<comment type="pathway">
    <text evidence="2">Glycan metabolism; N-glycan metabolism.</text>
</comment>
<dbReference type="SUPFAM" id="SSF51011">
    <property type="entry name" value="Glycosyl hydrolase domain"/>
    <property type="match status" value="1"/>
</dbReference>